<name>A0ABR0B2H2_9CRUS</name>
<dbReference type="Gene3D" id="3.80.10.10">
    <property type="entry name" value="Ribonuclease Inhibitor"/>
    <property type="match status" value="1"/>
</dbReference>
<dbReference type="SUPFAM" id="SSF52058">
    <property type="entry name" value="L domain-like"/>
    <property type="match status" value="1"/>
</dbReference>
<feature type="chain" id="PRO_5047128067" description="G-protein coupled receptors family 1 profile domain-containing protein" evidence="14">
    <location>
        <begin position="26"/>
        <end position="920"/>
    </location>
</feature>
<evidence type="ECO:0000256" key="1">
    <source>
        <dbReference type="ARBA" id="ARBA00004651"/>
    </source>
</evidence>
<dbReference type="InterPro" id="IPR001611">
    <property type="entry name" value="Leu-rich_rpt"/>
</dbReference>
<feature type="compositionally biased region" description="Polar residues" evidence="12">
    <location>
        <begin position="880"/>
        <end position="891"/>
    </location>
</feature>
<dbReference type="Gene3D" id="1.20.1070.10">
    <property type="entry name" value="Rhodopsin 7-helix transmembrane proteins"/>
    <property type="match status" value="1"/>
</dbReference>
<protein>
    <recommendedName>
        <fullName evidence="15">G-protein coupled receptors family 1 profile domain-containing protein</fullName>
    </recommendedName>
</protein>
<keyword evidence="17" id="KW-1185">Reference proteome</keyword>
<dbReference type="Pfam" id="PF13855">
    <property type="entry name" value="LRR_8"/>
    <property type="match status" value="1"/>
</dbReference>
<keyword evidence="10" id="KW-0675">Receptor</keyword>
<feature type="region of interest" description="Disordered" evidence="12">
    <location>
        <begin position="774"/>
        <end position="819"/>
    </location>
</feature>
<keyword evidence="5 13" id="KW-0812">Transmembrane</keyword>
<evidence type="ECO:0000256" key="12">
    <source>
        <dbReference type="SAM" id="MobiDB-lite"/>
    </source>
</evidence>
<evidence type="ECO:0000313" key="17">
    <source>
        <dbReference type="Proteomes" id="UP001234178"/>
    </source>
</evidence>
<keyword evidence="3" id="KW-1003">Cell membrane</keyword>
<evidence type="ECO:0000256" key="9">
    <source>
        <dbReference type="ARBA" id="ARBA00023136"/>
    </source>
</evidence>
<keyword evidence="6" id="KW-0677">Repeat</keyword>
<dbReference type="EMBL" id="JAOYFB010000040">
    <property type="protein sequence ID" value="KAK4035819.1"/>
    <property type="molecule type" value="Genomic_DNA"/>
</dbReference>
<evidence type="ECO:0000256" key="4">
    <source>
        <dbReference type="ARBA" id="ARBA00022614"/>
    </source>
</evidence>
<gene>
    <name evidence="16" type="ORF">OUZ56_027901</name>
</gene>
<evidence type="ECO:0000256" key="7">
    <source>
        <dbReference type="ARBA" id="ARBA00022989"/>
    </source>
</evidence>
<feature type="domain" description="G-protein coupled receptors family 1 profile" evidence="15">
    <location>
        <begin position="466"/>
        <end position="715"/>
    </location>
</feature>
<feature type="transmembrane region" description="Helical" evidence="13">
    <location>
        <begin position="577"/>
        <end position="597"/>
    </location>
</feature>
<sequence length="920" mass="103103">MAEQHVLQHLLLLLVAAFIVPSVDTTDNESVSEYLRTTEHWSSVEDRVDDREGNVHFTSGRTIQEEDAMACRCWSSPTDVASFIETECKCHGQHILSVPSTLPPDLHRLTFYDSGLEALRSGDLQNYANTLIDFVVDKAHQLISIEEGAFYGLNRLQRIYIRRAPLLISLPGGLFRLSLPSLHILLIKQTGLRYFPDLSGLETVNILHTVDLEENQLETIPTNSVRLRVDDFLISFNALQSIEAFAFNGSQIATLRFKGNWQLADVNPDAFMGLASLRRLDLSQTALTNLPIRGLSELETLELIETKTLKEIPSVYNYQSLQVAHLTYPYHCCAFAFPATHDPEEHARHQHFITEMQAKYCDKIPNNDSASLQSGDDNEKFGIDVKMLNVPDYEHDEANEVFHADPFQTPANRELFYHAFCGNVTYAHREVRCTPQPDAFNPCEDILGTNWLRVAAWLVSVASVVGNLAVVLVLVQSTRGSMAVSKFLMVNLAIADLCMGFYLFLIVGMDVNTIGVYFNYAIDWQNGIGCQIAGFLTVFATELSVFTLVVITSERWYTITYAINLTRRLRLSTTAKVVALGWLGSFAMASLPLVGVSSYSTTSICLPLENHKLSDTIYLLVLLILNGIAFMFICLCYSHMYRSIRGNQQSLASHSDTTVAKKMALLVFTNFACWTPIAFFGLTAVAGYPLISVTHSKILLVFFYPLNACTNPYLYALVTQQYRRDLFLLLSRYGFCTERASRYRATFSFGRSFNNPVRAGSQFESVMQGGQIDSPLSATGQQDNPNTIRKKSIVSNGSARRKMTPPLCKNNKSEYENRQDTEMLPLSIPTVIRHQQIYEVAKEDVLLKPSNRLSLVLEAVDDVIYQTCNEDISVSKYQDNASQSSITVRSTTGGGSVDSPHPIKHCQLHCNKGLEKVIKE</sequence>
<evidence type="ECO:0000256" key="14">
    <source>
        <dbReference type="SAM" id="SignalP"/>
    </source>
</evidence>
<accession>A0ABR0B2H2</accession>
<evidence type="ECO:0000256" key="8">
    <source>
        <dbReference type="ARBA" id="ARBA00023040"/>
    </source>
</evidence>
<comment type="similarity">
    <text evidence="2">Belongs to the G-protein coupled receptor 1 family.</text>
</comment>
<comment type="caution">
    <text evidence="16">The sequence shown here is derived from an EMBL/GenBank/DDBJ whole genome shotgun (WGS) entry which is preliminary data.</text>
</comment>
<feature type="transmembrane region" description="Helical" evidence="13">
    <location>
        <begin position="528"/>
        <end position="551"/>
    </location>
</feature>
<feature type="signal peptide" evidence="14">
    <location>
        <begin position="1"/>
        <end position="25"/>
    </location>
</feature>
<reference evidence="16 17" key="1">
    <citation type="journal article" date="2023" name="Nucleic Acids Res.">
        <title>The hologenome of Daphnia magna reveals possible DNA methylation and microbiome-mediated evolution of the host genome.</title>
        <authorList>
            <person name="Chaturvedi A."/>
            <person name="Li X."/>
            <person name="Dhandapani V."/>
            <person name="Marshall H."/>
            <person name="Kissane S."/>
            <person name="Cuenca-Cambronero M."/>
            <person name="Asole G."/>
            <person name="Calvet F."/>
            <person name="Ruiz-Romero M."/>
            <person name="Marangio P."/>
            <person name="Guigo R."/>
            <person name="Rago D."/>
            <person name="Mirbahai L."/>
            <person name="Eastwood N."/>
            <person name="Colbourne J.K."/>
            <person name="Zhou J."/>
            <person name="Mallon E."/>
            <person name="Orsini L."/>
        </authorList>
    </citation>
    <scope>NUCLEOTIDE SEQUENCE [LARGE SCALE GENOMIC DNA]</scope>
    <source>
        <strain evidence="16">LRV0_1</strain>
    </source>
</reference>
<organism evidence="16 17">
    <name type="scientific">Daphnia magna</name>
    <dbReference type="NCBI Taxonomy" id="35525"/>
    <lineage>
        <taxon>Eukaryota</taxon>
        <taxon>Metazoa</taxon>
        <taxon>Ecdysozoa</taxon>
        <taxon>Arthropoda</taxon>
        <taxon>Crustacea</taxon>
        <taxon>Branchiopoda</taxon>
        <taxon>Diplostraca</taxon>
        <taxon>Cladocera</taxon>
        <taxon>Anomopoda</taxon>
        <taxon>Daphniidae</taxon>
        <taxon>Daphnia</taxon>
    </lineage>
</organism>
<comment type="subcellular location">
    <subcellularLocation>
        <location evidence="1">Cell membrane</location>
        <topology evidence="1">Multi-pass membrane protein</topology>
    </subcellularLocation>
</comment>
<feature type="transmembrane region" description="Helical" evidence="13">
    <location>
        <begin position="663"/>
        <end position="686"/>
    </location>
</feature>
<evidence type="ECO:0000256" key="10">
    <source>
        <dbReference type="ARBA" id="ARBA00023170"/>
    </source>
</evidence>
<evidence type="ECO:0000256" key="3">
    <source>
        <dbReference type="ARBA" id="ARBA00022475"/>
    </source>
</evidence>
<dbReference type="InterPro" id="IPR017452">
    <property type="entry name" value="GPCR_Rhodpsn_7TM"/>
</dbReference>
<evidence type="ECO:0000259" key="15">
    <source>
        <dbReference type="PROSITE" id="PS50262"/>
    </source>
</evidence>
<evidence type="ECO:0000256" key="6">
    <source>
        <dbReference type="ARBA" id="ARBA00022737"/>
    </source>
</evidence>
<dbReference type="InterPro" id="IPR000276">
    <property type="entry name" value="GPCR_Rhodpsn"/>
</dbReference>
<dbReference type="SUPFAM" id="SSF81321">
    <property type="entry name" value="Family A G protein-coupled receptor-like"/>
    <property type="match status" value="1"/>
</dbReference>
<dbReference type="CDD" id="cd15136">
    <property type="entry name" value="7tmA_Glyco_hormone_R"/>
    <property type="match status" value="1"/>
</dbReference>
<evidence type="ECO:0000313" key="16">
    <source>
        <dbReference type="EMBL" id="KAK4035819.1"/>
    </source>
</evidence>
<keyword evidence="4" id="KW-0433">Leucine-rich repeat</keyword>
<dbReference type="PRINTS" id="PR00237">
    <property type="entry name" value="GPCRRHODOPSN"/>
</dbReference>
<evidence type="ECO:0000256" key="11">
    <source>
        <dbReference type="ARBA" id="ARBA00023224"/>
    </source>
</evidence>
<keyword evidence="8" id="KW-0297">G-protein coupled receptor</keyword>
<dbReference type="PANTHER" id="PTHR24372">
    <property type="entry name" value="GLYCOPROTEIN HORMONE RECEPTOR"/>
    <property type="match status" value="1"/>
</dbReference>
<keyword evidence="11" id="KW-0807">Transducer</keyword>
<keyword evidence="9 13" id="KW-0472">Membrane</keyword>
<keyword evidence="14" id="KW-0732">Signal</keyword>
<dbReference type="PROSITE" id="PS00237">
    <property type="entry name" value="G_PROTEIN_RECEP_F1_1"/>
    <property type="match status" value="1"/>
</dbReference>
<evidence type="ECO:0000256" key="13">
    <source>
        <dbReference type="SAM" id="Phobius"/>
    </source>
</evidence>
<feature type="compositionally biased region" description="Polar residues" evidence="12">
    <location>
        <begin position="774"/>
        <end position="798"/>
    </location>
</feature>
<proteinExistence type="inferred from homology"/>
<dbReference type="InterPro" id="IPR032675">
    <property type="entry name" value="LRR_dom_sf"/>
</dbReference>
<feature type="region of interest" description="Disordered" evidence="12">
    <location>
        <begin position="880"/>
        <end position="902"/>
    </location>
</feature>
<evidence type="ECO:0000256" key="5">
    <source>
        <dbReference type="ARBA" id="ARBA00022692"/>
    </source>
</evidence>
<dbReference type="PANTHER" id="PTHR24372:SF74">
    <property type="entry name" value="LP13728P"/>
    <property type="match status" value="1"/>
</dbReference>
<feature type="transmembrane region" description="Helical" evidence="13">
    <location>
        <begin position="487"/>
        <end position="508"/>
    </location>
</feature>
<dbReference type="InterPro" id="IPR002131">
    <property type="entry name" value="Gphrmn_rcpt_fam"/>
</dbReference>
<keyword evidence="7 13" id="KW-1133">Transmembrane helix</keyword>
<dbReference type="Pfam" id="PF00001">
    <property type="entry name" value="7tm_1"/>
    <property type="match status" value="1"/>
</dbReference>
<dbReference type="PROSITE" id="PS50262">
    <property type="entry name" value="G_PROTEIN_RECEP_F1_2"/>
    <property type="match status" value="1"/>
</dbReference>
<dbReference type="Proteomes" id="UP001234178">
    <property type="component" value="Unassembled WGS sequence"/>
</dbReference>
<dbReference type="PRINTS" id="PR00373">
    <property type="entry name" value="GLYCHORMONER"/>
</dbReference>
<feature type="transmembrane region" description="Helical" evidence="13">
    <location>
        <begin position="617"/>
        <end position="637"/>
    </location>
</feature>
<evidence type="ECO:0000256" key="2">
    <source>
        <dbReference type="ARBA" id="ARBA00010663"/>
    </source>
</evidence>
<feature type="transmembrane region" description="Helical" evidence="13">
    <location>
        <begin position="698"/>
        <end position="718"/>
    </location>
</feature>
<feature type="transmembrane region" description="Helical" evidence="13">
    <location>
        <begin position="451"/>
        <end position="475"/>
    </location>
</feature>